<accession>A0A1U7PHM9</accession>
<protein>
    <submittedName>
        <fullName evidence="1">Uncharacterized protein</fullName>
    </submittedName>
</protein>
<organism evidence="1 2">
    <name type="scientific">Edaphobacillus lindanitolerans</name>
    <dbReference type="NCBI Taxonomy" id="550447"/>
    <lineage>
        <taxon>Bacteria</taxon>
        <taxon>Bacillati</taxon>
        <taxon>Bacillota</taxon>
        <taxon>Bacilli</taxon>
        <taxon>Bacillales</taxon>
        <taxon>Bacillaceae</taxon>
        <taxon>Edaphobacillus</taxon>
    </lineage>
</organism>
<reference evidence="2" key="1">
    <citation type="submission" date="2017-01" db="EMBL/GenBank/DDBJ databases">
        <authorList>
            <person name="Varghese N."/>
            <person name="Submissions S."/>
        </authorList>
    </citation>
    <scope>NUCLEOTIDE SEQUENCE [LARGE SCALE GENOMIC DNA]</scope>
    <source>
        <strain evidence="2">MNA4</strain>
    </source>
</reference>
<gene>
    <name evidence="1" type="ORF">SAMN05428946_0405</name>
</gene>
<dbReference type="RefSeq" id="WP_076756698.1">
    <property type="nucleotide sequence ID" value="NZ_FTPL01000001.1"/>
</dbReference>
<evidence type="ECO:0000313" key="1">
    <source>
        <dbReference type="EMBL" id="SIT68757.1"/>
    </source>
</evidence>
<sequence length="127" mass="14130">MNRNLMIREAIESGESIEFLLEKGVALPDAKPAGRMITDTDTGSFVYLLDDGDQFLHIHFTEETWPLMAKSLQRGTDPHLTDGSSRMCLDRFTDELDMLVFNIEGNDNYGDGFSAAVEAAFHEILGA</sequence>
<dbReference type="Pfam" id="PF19785">
    <property type="entry name" value="UPF0738"/>
    <property type="match status" value="1"/>
</dbReference>
<dbReference type="InterPro" id="IPR020908">
    <property type="entry name" value="UPF0738"/>
</dbReference>
<dbReference type="Proteomes" id="UP000187550">
    <property type="component" value="Unassembled WGS sequence"/>
</dbReference>
<dbReference type="AlphaFoldDB" id="A0A1U7PHM9"/>
<proteinExistence type="predicted"/>
<dbReference type="STRING" id="550447.SAMN05428946_0405"/>
<dbReference type="EMBL" id="FTPL01000001">
    <property type="protein sequence ID" value="SIT68757.1"/>
    <property type="molecule type" value="Genomic_DNA"/>
</dbReference>
<evidence type="ECO:0000313" key="2">
    <source>
        <dbReference type="Proteomes" id="UP000187550"/>
    </source>
</evidence>
<keyword evidence="2" id="KW-1185">Reference proteome</keyword>
<name>A0A1U7PHM9_9BACI</name>